<evidence type="ECO:0000313" key="1">
    <source>
        <dbReference type="EMBL" id="RMX46473.1"/>
    </source>
</evidence>
<organism evidence="1 2">
    <name type="scientific">Pocillopora damicornis</name>
    <name type="common">Cauliflower coral</name>
    <name type="synonym">Millepora damicornis</name>
    <dbReference type="NCBI Taxonomy" id="46731"/>
    <lineage>
        <taxon>Eukaryota</taxon>
        <taxon>Metazoa</taxon>
        <taxon>Cnidaria</taxon>
        <taxon>Anthozoa</taxon>
        <taxon>Hexacorallia</taxon>
        <taxon>Scleractinia</taxon>
        <taxon>Astrocoeniina</taxon>
        <taxon>Pocilloporidae</taxon>
        <taxon>Pocillopora</taxon>
    </lineage>
</organism>
<dbReference type="EMBL" id="RCHS01002701">
    <property type="protein sequence ID" value="RMX46473.1"/>
    <property type="molecule type" value="Genomic_DNA"/>
</dbReference>
<reference evidence="1 2" key="1">
    <citation type="journal article" date="2018" name="Sci. Rep.">
        <title>Comparative analysis of the Pocillopora damicornis genome highlights role of immune system in coral evolution.</title>
        <authorList>
            <person name="Cunning R."/>
            <person name="Bay R.A."/>
            <person name="Gillette P."/>
            <person name="Baker A.C."/>
            <person name="Traylor-Knowles N."/>
        </authorList>
    </citation>
    <scope>NUCLEOTIDE SEQUENCE [LARGE SCALE GENOMIC DNA]</scope>
    <source>
        <strain evidence="1">RSMAS</strain>
        <tissue evidence="1">Whole animal</tissue>
    </source>
</reference>
<comment type="caution">
    <text evidence="1">The sequence shown here is derived from an EMBL/GenBank/DDBJ whole genome shotgun (WGS) entry which is preliminary data.</text>
</comment>
<sequence length="199" mass="22374">MQKLSQAVPQRAAIIKDAKTMYDLLVENFSHPAASSFNACMKSAQLNWHVFFHVLVTGEGAVQQNRPGCHFKTLKGIRKLLCVKSLPQQEKLLVRFRSVICVFVSKVNLSYYSSEWMESIKKIQHQSHSTSGKNTSKSPPKAVLTPSILSPHVWTGSKELPIQTKTTVQVLTDKKELQAIQVKSVQDEEHKGWITLFTG</sequence>
<evidence type="ECO:0000313" key="2">
    <source>
        <dbReference type="Proteomes" id="UP000275408"/>
    </source>
</evidence>
<protein>
    <submittedName>
        <fullName evidence="1">Uncharacterized protein</fullName>
    </submittedName>
</protein>
<name>A0A3M6TYI6_POCDA</name>
<gene>
    <name evidence="1" type="ORF">pdam_00017820</name>
</gene>
<dbReference type="AlphaFoldDB" id="A0A3M6TYI6"/>
<proteinExistence type="predicted"/>
<accession>A0A3M6TYI6</accession>
<keyword evidence="2" id="KW-1185">Reference proteome</keyword>
<dbReference type="Proteomes" id="UP000275408">
    <property type="component" value="Unassembled WGS sequence"/>
</dbReference>